<evidence type="ECO:0000313" key="3">
    <source>
        <dbReference type="Proteomes" id="UP000823868"/>
    </source>
</evidence>
<dbReference type="AlphaFoldDB" id="A0A9D2C088"/>
<protein>
    <submittedName>
        <fullName evidence="2">Uncharacterized protein</fullName>
    </submittedName>
</protein>
<organism evidence="2 3">
    <name type="scientific">Candidatus Flavonifractor merdigallinarum</name>
    <dbReference type="NCBI Taxonomy" id="2838589"/>
    <lineage>
        <taxon>Bacteria</taxon>
        <taxon>Bacillati</taxon>
        <taxon>Bacillota</taxon>
        <taxon>Clostridia</taxon>
        <taxon>Eubacteriales</taxon>
        <taxon>Oscillospiraceae</taxon>
        <taxon>Flavonifractor</taxon>
    </lineage>
</organism>
<feature type="signal peptide" evidence="1">
    <location>
        <begin position="1"/>
        <end position="31"/>
    </location>
</feature>
<accession>A0A9D2C088</accession>
<name>A0A9D2C088_9FIRM</name>
<gene>
    <name evidence="2" type="ORF">H9841_10265</name>
</gene>
<sequence>MNKMGGHYEKIRIFMLSVLVCFLAIPASAMNETTNDIEKYAYMEFETAPQVLQPKMLEARSDIIFNTSWIADDLNAYVIDEEGNIVEELPHFSEVFPNDWDIPVFPVNKIERTVMPLDDEIMQFTYDEWLTYPSEEYVTPPFCTVSTLDFPGTSAEYHVRWIATNATYTVLPSDATYNLAYTDADTGRTLGSKIYIGKGAGLRVEFPYDSDYRVNIHASTFDQPGDWIIFVGFQMERP</sequence>
<reference evidence="2" key="2">
    <citation type="submission" date="2021-04" db="EMBL/GenBank/DDBJ databases">
        <authorList>
            <person name="Gilroy R."/>
        </authorList>
    </citation>
    <scope>NUCLEOTIDE SEQUENCE</scope>
    <source>
        <strain evidence="2">ChiBcec16_6824</strain>
    </source>
</reference>
<evidence type="ECO:0000256" key="1">
    <source>
        <dbReference type="SAM" id="SignalP"/>
    </source>
</evidence>
<proteinExistence type="predicted"/>
<keyword evidence="1" id="KW-0732">Signal</keyword>
<comment type="caution">
    <text evidence="2">The sequence shown here is derived from an EMBL/GenBank/DDBJ whole genome shotgun (WGS) entry which is preliminary data.</text>
</comment>
<feature type="chain" id="PRO_5039388931" evidence="1">
    <location>
        <begin position="32"/>
        <end position="238"/>
    </location>
</feature>
<dbReference type="EMBL" id="DXDX01000186">
    <property type="protein sequence ID" value="HIY22265.1"/>
    <property type="molecule type" value="Genomic_DNA"/>
</dbReference>
<reference evidence="2" key="1">
    <citation type="journal article" date="2021" name="PeerJ">
        <title>Extensive microbial diversity within the chicken gut microbiome revealed by metagenomics and culture.</title>
        <authorList>
            <person name="Gilroy R."/>
            <person name="Ravi A."/>
            <person name="Getino M."/>
            <person name="Pursley I."/>
            <person name="Horton D.L."/>
            <person name="Alikhan N.F."/>
            <person name="Baker D."/>
            <person name="Gharbi K."/>
            <person name="Hall N."/>
            <person name="Watson M."/>
            <person name="Adriaenssens E.M."/>
            <person name="Foster-Nyarko E."/>
            <person name="Jarju S."/>
            <person name="Secka A."/>
            <person name="Antonio M."/>
            <person name="Oren A."/>
            <person name="Chaudhuri R.R."/>
            <person name="La Ragione R."/>
            <person name="Hildebrand F."/>
            <person name="Pallen M.J."/>
        </authorList>
    </citation>
    <scope>NUCLEOTIDE SEQUENCE</scope>
    <source>
        <strain evidence="2">ChiBcec16_6824</strain>
    </source>
</reference>
<dbReference type="Proteomes" id="UP000823868">
    <property type="component" value="Unassembled WGS sequence"/>
</dbReference>
<evidence type="ECO:0000313" key="2">
    <source>
        <dbReference type="EMBL" id="HIY22265.1"/>
    </source>
</evidence>